<dbReference type="SMART" id="SM00062">
    <property type="entry name" value="PBPb"/>
    <property type="match status" value="1"/>
</dbReference>
<name>A0A559J428_9BACL</name>
<evidence type="ECO:0000313" key="4">
    <source>
        <dbReference type="Proteomes" id="UP000318102"/>
    </source>
</evidence>
<evidence type="ECO:0000259" key="2">
    <source>
        <dbReference type="SMART" id="SM00062"/>
    </source>
</evidence>
<dbReference type="AlphaFoldDB" id="A0A559J428"/>
<reference evidence="3 4" key="1">
    <citation type="submission" date="2019-07" db="EMBL/GenBank/DDBJ databases">
        <authorList>
            <person name="Kim J."/>
        </authorList>
    </citation>
    <scope>NUCLEOTIDE SEQUENCE [LARGE SCALE GENOMIC DNA]</scope>
    <source>
        <strain evidence="3 4">N4</strain>
    </source>
</reference>
<dbReference type="OrthoDB" id="9774451at2"/>
<dbReference type="Pfam" id="PF00497">
    <property type="entry name" value="SBP_bac_3"/>
    <property type="match status" value="1"/>
</dbReference>
<accession>A0A559J428</accession>
<keyword evidence="4" id="KW-1185">Reference proteome</keyword>
<comment type="caution">
    <text evidence="3">The sequence shown here is derived from an EMBL/GenBank/DDBJ whole genome shotgun (WGS) entry which is preliminary data.</text>
</comment>
<sequence>MTVLAGCGSKKDKYDTVLENKKIVMATSADYPPFEFHKDIDGKDQIVGYDIMVAQEIAKDLGVELEIQDMKFDVVLESINKGNVDMALAGIDRSPEREKAMLFSDIIYQAEVGVLVRAEDADKYKAIEDLKGKKVGVQSGSTFEEVLKQIPDAQADRLPKVNDLVLSLETNRVDAVLVEKPVAAAYASNNNKVTVSSIALKPIGDGYSVAIPKGSDKLKDAINKTIKRLKDEGKLDQFITEANALSESQ</sequence>
<dbReference type="Proteomes" id="UP000318102">
    <property type="component" value="Unassembled WGS sequence"/>
</dbReference>
<feature type="domain" description="Solute-binding protein family 3/N-terminal" evidence="2">
    <location>
        <begin position="22"/>
        <end position="247"/>
    </location>
</feature>
<keyword evidence="1" id="KW-0732">Signal</keyword>
<proteinExistence type="predicted"/>
<dbReference type="PANTHER" id="PTHR35936">
    <property type="entry name" value="MEMBRANE-BOUND LYTIC MUREIN TRANSGLYCOSYLASE F"/>
    <property type="match status" value="1"/>
</dbReference>
<dbReference type="SUPFAM" id="SSF53850">
    <property type="entry name" value="Periplasmic binding protein-like II"/>
    <property type="match status" value="1"/>
</dbReference>
<gene>
    <name evidence="3" type="ORF">FPZ44_08725</name>
</gene>
<dbReference type="Gene3D" id="3.40.190.10">
    <property type="entry name" value="Periplasmic binding protein-like II"/>
    <property type="match status" value="2"/>
</dbReference>
<evidence type="ECO:0000256" key="1">
    <source>
        <dbReference type="ARBA" id="ARBA00022729"/>
    </source>
</evidence>
<dbReference type="InterPro" id="IPR001638">
    <property type="entry name" value="Solute-binding_3/MltF_N"/>
</dbReference>
<evidence type="ECO:0000313" key="3">
    <source>
        <dbReference type="EMBL" id="TVX94649.1"/>
    </source>
</evidence>
<dbReference type="EMBL" id="VNJK01000001">
    <property type="protein sequence ID" value="TVX94649.1"/>
    <property type="molecule type" value="Genomic_DNA"/>
</dbReference>
<organism evidence="3 4">
    <name type="scientific">Paenibacillus agilis</name>
    <dbReference type="NCBI Taxonomy" id="3020863"/>
    <lineage>
        <taxon>Bacteria</taxon>
        <taxon>Bacillati</taxon>
        <taxon>Bacillota</taxon>
        <taxon>Bacilli</taxon>
        <taxon>Bacillales</taxon>
        <taxon>Paenibacillaceae</taxon>
        <taxon>Paenibacillus</taxon>
    </lineage>
</organism>
<dbReference type="PANTHER" id="PTHR35936:SF17">
    <property type="entry name" value="ARGININE-BINDING EXTRACELLULAR PROTEIN ARTP"/>
    <property type="match status" value="1"/>
</dbReference>
<protein>
    <submittedName>
        <fullName evidence="3">Transporter substrate-binding domain-containing protein</fullName>
    </submittedName>
</protein>